<dbReference type="Proteomes" id="UP000593880">
    <property type="component" value="Chromosome"/>
</dbReference>
<keyword evidence="3" id="KW-1185">Reference proteome</keyword>
<reference evidence="2 3" key="2">
    <citation type="submission" date="2018-06" db="EMBL/GenBank/DDBJ databases">
        <title>Comparative genomics of rhizobia nodulating Arachis hypogaea in China.</title>
        <authorList>
            <person name="Li Y."/>
        </authorList>
    </citation>
    <scope>NUCLEOTIDE SEQUENCE [LARGE SCALE GENOMIC DNA]</scope>
    <source>
        <strain evidence="2 3">CCBAU 51658</strain>
    </source>
</reference>
<organism evidence="1 4">
    <name type="scientific">Bradyrhizobium guangdongense</name>
    <dbReference type="NCBI Taxonomy" id="1325090"/>
    <lineage>
        <taxon>Bacteria</taxon>
        <taxon>Pseudomonadati</taxon>
        <taxon>Pseudomonadota</taxon>
        <taxon>Alphaproteobacteria</taxon>
        <taxon>Hyphomicrobiales</taxon>
        <taxon>Nitrobacteraceae</taxon>
        <taxon>Bradyrhizobium</taxon>
    </lineage>
</organism>
<dbReference type="AlphaFoldDB" id="A0A410V583"/>
<sequence>MLPEDREWLRKHLNERVHRHQAKEDMTRELLRRSWDALSRSEELLRLPVPVVWHPEPPKE</sequence>
<reference evidence="1" key="1">
    <citation type="journal article" date="2014" name="Int. J. Syst. Evol. Microbiol.">
        <title>Complete genome sequence of Corynebacterium casei LMG S-19264T (=DSM 44701T), isolated from a smear-ripened cheese.</title>
        <authorList>
            <consortium name="US DOE Joint Genome Institute (JGI-PGF)"/>
            <person name="Walter F."/>
            <person name="Albersmeier A."/>
            <person name="Kalinowski J."/>
            <person name="Ruckert C."/>
        </authorList>
    </citation>
    <scope>NUCLEOTIDE SEQUENCE</scope>
    <source>
        <strain evidence="1">CGMCC 1.15034</strain>
    </source>
</reference>
<gene>
    <name evidence="1" type="ORF">GCM10010987_22760</name>
    <name evidence="2" type="ORF">XH86_14895</name>
</gene>
<dbReference type="RefSeq" id="WP_128965480.1">
    <property type="nucleotide sequence ID" value="NZ_BMHC01000003.1"/>
</dbReference>
<reference evidence="1" key="3">
    <citation type="submission" date="2022-12" db="EMBL/GenBank/DDBJ databases">
        <authorList>
            <person name="Sun Q."/>
            <person name="Zhou Y."/>
        </authorList>
    </citation>
    <scope>NUCLEOTIDE SEQUENCE</scope>
    <source>
        <strain evidence="1">CGMCC 1.15034</strain>
    </source>
</reference>
<protein>
    <submittedName>
        <fullName evidence="1">Uncharacterized protein</fullName>
    </submittedName>
</protein>
<evidence type="ECO:0000313" key="2">
    <source>
        <dbReference type="EMBL" id="QOZ59872.1"/>
    </source>
</evidence>
<name>A0A410V583_9BRAD</name>
<evidence type="ECO:0000313" key="3">
    <source>
        <dbReference type="Proteomes" id="UP000593880"/>
    </source>
</evidence>
<accession>A0A410V583</accession>
<proteinExistence type="predicted"/>
<dbReference type="EMBL" id="CP030057">
    <property type="protein sequence ID" value="QOZ59872.1"/>
    <property type="molecule type" value="Genomic_DNA"/>
</dbReference>
<dbReference type="EMBL" id="BMHC01000003">
    <property type="protein sequence ID" value="GGI23114.1"/>
    <property type="molecule type" value="Genomic_DNA"/>
</dbReference>
<evidence type="ECO:0000313" key="1">
    <source>
        <dbReference type="EMBL" id="GGI23114.1"/>
    </source>
</evidence>
<evidence type="ECO:0000313" key="4">
    <source>
        <dbReference type="Proteomes" id="UP000625079"/>
    </source>
</evidence>
<dbReference type="OrthoDB" id="8254229at2"/>
<dbReference type="Proteomes" id="UP000625079">
    <property type="component" value="Unassembled WGS sequence"/>
</dbReference>